<dbReference type="GO" id="GO:0020037">
    <property type="term" value="F:heme binding"/>
    <property type="evidence" value="ECO:0007669"/>
    <property type="project" value="InterPro"/>
</dbReference>
<protein>
    <recommendedName>
        <fullName evidence="6">Cytochrome c domain-containing protein</fullName>
    </recommendedName>
</protein>
<feature type="chain" id="PRO_5001955012" description="Cytochrome c domain-containing protein" evidence="5">
    <location>
        <begin position="21"/>
        <end position="360"/>
    </location>
</feature>
<dbReference type="STRING" id="690417.IC63_01795"/>
<evidence type="ECO:0000256" key="2">
    <source>
        <dbReference type="ARBA" id="ARBA00022723"/>
    </source>
</evidence>
<evidence type="ECO:0000259" key="6">
    <source>
        <dbReference type="PROSITE" id="PS51007"/>
    </source>
</evidence>
<comment type="caution">
    <text evidence="7">The sequence shown here is derived from an EMBL/GenBank/DDBJ whole genome shotgun (WGS) entry which is preliminary data.</text>
</comment>
<keyword evidence="3 4" id="KW-0408">Iron</keyword>
<organism evidence="7 8">
    <name type="scientific">Paracoccus sphaerophysae</name>
    <dbReference type="NCBI Taxonomy" id="690417"/>
    <lineage>
        <taxon>Bacteria</taxon>
        <taxon>Pseudomonadati</taxon>
        <taxon>Pseudomonadota</taxon>
        <taxon>Alphaproteobacteria</taxon>
        <taxon>Rhodobacterales</taxon>
        <taxon>Paracoccaceae</taxon>
        <taxon>Paracoccus</taxon>
    </lineage>
</organism>
<name>A0A099FG75_9RHOB</name>
<accession>A0A099FG75</accession>
<dbReference type="PROSITE" id="PS51007">
    <property type="entry name" value="CYTC"/>
    <property type="match status" value="1"/>
</dbReference>
<keyword evidence="5" id="KW-0732">Signal</keyword>
<dbReference type="SUPFAM" id="SSF46626">
    <property type="entry name" value="Cytochrome c"/>
    <property type="match status" value="1"/>
</dbReference>
<dbReference type="InterPro" id="IPR036909">
    <property type="entry name" value="Cyt_c-like_dom_sf"/>
</dbReference>
<feature type="signal peptide" evidence="5">
    <location>
        <begin position="1"/>
        <end position="20"/>
    </location>
</feature>
<gene>
    <name evidence="7" type="ORF">IC63_01795</name>
</gene>
<evidence type="ECO:0000256" key="1">
    <source>
        <dbReference type="ARBA" id="ARBA00022617"/>
    </source>
</evidence>
<keyword evidence="8" id="KW-1185">Reference proteome</keyword>
<dbReference type="Gene3D" id="1.10.760.10">
    <property type="entry name" value="Cytochrome c-like domain"/>
    <property type="match status" value="1"/>
</dbReference>
<feature type="domain" description="Cytochrome c" evidence="6">
    <location>
        <begin position="19"/>
        <end position="111"/>
    </location>
</feature>
<evidence type="ECO:0000256" key="4">
    <source>
        <dbReference type="PROSITE-ProRule" id="PRU00433"/>
    </source>
</evidence>
<evidence type="ECO:0000313" key="8">
    <source>
        <dbReference type="Proteomes" id="UP000029917"/>
    </source>
</evidence>
<dbReference type="Proteomes" id="UP000029917">
    <property type="component" value="Unassembled WGS sequence"/>
</dbReference>
<evidence type="ECO:0000313" key="7">
    <source>
        <dbReference type="EMBL" id="KGJ09519.1"/>
    </source>
</evidence>
<dbReference type="InterPro" id="IPR009056">
    <property type="entry name" value="Cyt_c-like_dom"/>
</dbReference>
<dbReference type="GO" id="GO:0009055">
    <property type="term" value="F:electron transfer activity"/>
    <property type="evidence" value="ECO:0007669"/>
    <property type="project" value="InterPro"/>
</dbReference>
<reference evidence="7 8" key="2">
    <citation type="submission" date="2014-10" db="EMBL/GenBank/DDBJ databases">
        <title>Paracoccus sanguinis sp. nov., isolated from clinical specimens of New York State patients.</title>
        <authorList>
            <person name="Mingle L.A."/>
            <person name="Cole J.A."/>
            <person name="Lapierre P."/>
            <person name="Musser K.A."/>
        </authorList>
    </citation>
    <scope>NUCLEOTIDE SEQUENCE [LARGE SCALE GENOMIC DNA]</scope>
    <source>
        <strain evidence="7 8">HAMBI 3106</strain>
    </source>
</reference>
<evidence type="ECO:0000256" key="5">
    <source>
        <dbReference type="SAM" id="SignalP"/>
    </source>
</evidence>
<dbReference type="RefSeq" id="WP_036716335.1">
    <property type="nucleotide sequence ID" value="NZ_JRKS01000002.1"/>
</dbReference>
<dbReference type="EMBL" id="JRKS01000002">
    <property type="protein sequence ID" value="KGJ09519.1"/>
    <property type="molecule type" value="Genomic_DNA"/>
</dbReference>
<dbReference type="GO" id="GO:0046872">
    <property type="term" value="F:metal ion binding"/>
    <property type="evidence" value="ECO:0007669"/>
    <property type="project" value="UniProtKB-KW"/>
</dbReference>
<dbReference type="OrthoDB" id="9777352at2"/>
<reference evidence="7 8" key="1">
    <citation type="submission" date="2014-09" db="EMBL/GenBank/DDBJ databases">
        <authorList>
            <person name="McGinnis J.M."/>
            <person name="Wolfgang W.J."/>
        </authorList>
    </citation>
    <scope>NUCLEOTIDE SEQUENCE [LARGE SCALE GENOMIC DNA]</scope>
    <source>
        <strain evidence="7 8">HAMBI 3106</strain>
    </source>
</reference>
<sequence>MPRARLAAALLSLLAAAAQADELGHAAFTGQLAAARPACHRCHMRDGRGGTEGGAPDLVAAAAGHDAASLRRALVEGIGADGRPLSRLMPRYPGLDDRMAADLLAYLGDLPIRDRLGVEPALVRLGVAADSAYALALQAALDRTAPRLFGRRPQVVAVEAPGTPQVLAVVGLRAPLQPWTDAGVPVLFPRQTLRGTEDASITRGLSAAAEDIGDAIMADARRAGFAGVEPRGEVDPAIAAVLRPPASGPAALVLGRNADSPPPPARLYALPGAQTERRDAIRVVPGGPLLDRMMARHIPAHTAHAEIAAEIIAAALRAAGRDLTRTRFLAAMTAADMTALGLDYRRAPLTGTREVGLRTH</sequence>
<evidence type="ECO:0000256" key="3">
    <source>
        <dbReference type="ARBA" id="ARBA00023004"/>
    </source>
</evidence>
<proteinExistence type="predicted"/>
<keyword evidence="1 4" id="KW-0349">Heme</keyword>
<keyword evidence="2 4" id="KW-0479">Metal-binding</keyword>
<dbReference type="AlphaFoldDB" id="A0A099FG75"/>